<feature type="compositionally biased region" description="Polar residues" evidence="7">
    <location>
        <begin position="818"/>
        <end position="828"/>
    </location>
</feature>
<evidence type="ECO:0000256" key="7">
    <source>
        <dbReference type="SAM" id="MobiDB-lite"/>
    </source>
</evidence>
<feature type="compositionally biased region" description="Polar residues" evidence="7">
    <location>
        <begin position="1705"/>
        <end position="1715"/>
    </location>
</feature>
<dbReference type="PANTHER" id="PTHR46276">
    <property type="entry name" value="E3 UBIQUITIN-PROTEIN LIGASE UBR5"/>
    <property type="match status" value="1"/>
</dbReference>
<dbReference type="Gene3D" id="1.10.1900.10">
    <property type="entry name" value="c-terminal domain of poly(a) binding protein"/>
    <property type="match status" value="1"/>
</dbReference>
<proteinExistence type="predicted"/>
<dbReference type="GO" id="GO:0034450">
    <property type="term" value="F:ubiquitin-ubiquitin ligase activity"/>
    <property type="evidence" value="ECO:0007669"/>
    <property type="project" value="TreeGrafter"/>
</dbReference>
<dbReference type="OrthoDB" id="5806595at2759"/>
<feature type="region of interest" description="Disordered" evidence="7">
    <location>
        <begin position="1038"/>
        <end position="1183"/>
    </location>
</feature>
<dbReference type="InterPro" id="IPR002004">
    <property type="entry name" value="PABP_HYD_C"/>
</dbReference>
<dbReference type="SUPFAM" id="SSF63570">
    <property type="entry name" value="PABC (PABP) domain"/>
    <property type="match status" value="1"/>
</dbReference>
<feature type="region of interest" description="Disordered" evidence="7">
    <location>
        <begin position="1269"/>
        <end position="1297"/>
    </location>
</feature>
<evidence type="ECO:0000256" key="3">
    <source>
        <dbReference type="ARBA" id="ARBA00022786"/>
    </source>
</evidence>
<dbReference type="Pfam" id="PF00632">
    <property type="entry name" value="HECT"/>
    <property type="match status" value="1"/>
</dbReference>
<evidence type="ECO:0000259" key="9">
    <source>
        <dbReference type="PROSITE" id="PS51157"/>
    </source>
</evidence>
<feature type="compositionally biased region" description="Basic and acidic residues" evidence="7">
    <location>
        <begin position="1080"/>
        <end position="1105"/>
    </location>
</feature>
<dbReference type="GO" id="GO:0003723">
    <property type="term" value="F:RNA binding"/>
    <property type="evidence" value="ECO:0007669"/>
    <property type="project" value="InterPro"/>
</dbReference>
<evidence type="ECO:0000256" key="4">
    <source>
        <dbReference type="ARBA" id="ARBA00022833"/>
    </source>
</evidence>
<dbReference type="InterPro" id="IPR047503">
    <property type="entry name" value="UBR-box_UBR5"/>
</dbReference>
<dbReference type="InterPro" id="IPR000569">
    <property type="entry name" value="HECT_dom"/>
</dbReference>
<evidence type="ECO:0000256" key="2">
    <source>
        <dbReference type="ARBA" id="ARBA00022771"/>
    </source>
</evidence>
<evidence type="ECO:0000313" key="11">
    <source>
        <dbReference type="EMBL" id="VDD91502.1"/>
    </source>
</evidence>
<feature type="compositionally biased region" description="Polar residues" evidence="7">
    <location>
        <begin position="1150"/>
        <end position="1166"/>
    </location>
</feature>
<name>A0A158QAT1_ENTVE</name>
<gene>
    <name evidence="11" type="ORF">EVEC_LOCUS6253</name>
</gene>
<dbReference type="GO" id="GO:0090263">
    <property type="term" value="P:positive regulation of canonical Wnt signaling pathway"/>
    <property type="evidence" value="ECO:0007669"/>
    <property type="project" value="TreeGrafter"/>
</dbReference>
<feature type="region of interest" description="Disordered" evidence="7">
    <location>
        <begin position="787"/>
        <end position="995"/>
    </location>
</feature>
<dbReference type="Pfam" id="PF00658">
    <property type="entry name" value="MLLE"/>
    <property type="match status" value="1"/>
</dbReference>
<dbReference type="FunFam" id="3.30.2410.10:FF:000008">
    <property type="entry name" value="Putative E3 ubiquitin-protein ligase UBR5"/>
    <property type="match status" value="1"/>
</dbReference>
<dbReference type="CDD" id="cd19675">
    <property type="entry name" value="UBR-box_UBR5"/>
    <property type="match status" value="1"/>
</dbReference>
<organism evidence="13">
    <name type="scientific">Enterobius vermicularis</name>
    <name type="common">Human pinworm</name>
    <dbReference type="NCBI Taxonomy" id="51028"/>
    <lineage>
        <taxon>Eukaryota</taxon>
        <taxon>Metazoa</taxon>
        <taxon>Ecdysozoa</taxon>
        <taxon>Nematoda</taxon>
        <taxon>Chromadorea</taxon>
        <taxon>Rhabditida</taxon>
        <taxon>Spirurina</taxon>
        <taxon>Oxyuridomorpha</taxon>
        <taxon>Oxyuroidea</taxon>
        <taxon>Oxyuridae</taxon>
        <taxon>Enterobius</taxon>
    </lineage>
</organism>
<keyword evidence="4" id="KW-0862">Zinc</keyword>
<dbReference type="Gene3D" id="3.30.2160.10">
    <property type="entry name" value="Hect, E3 ligase catalytic domain"/>
    <property type="match status" value="1"/>
</dbReference>
<keyword evidence="2" id="KW-0863">Zinc-finger</keyword>
<dbReference type="GO" id="GO:0005634">
    <property type="term" value="C:nucleus"/>
    <property type="evidence" value="ECO:0007669"/>
    <property type="project" value="TreeGrafter"/>
</dbReference>
<keyword evidence="12" id="KW-1185">Reference proteome</keyword>
<dbReference type="SMART" id="SM00396">
    <property type="entry name" value="ZnF_UBR1"/>
    <property type="match status" value="1"/>
</dbReference>
<sequence length="2164" mass="240699">MSNGKRPHDGSAEHNVKEDAWALDDVIFIHEETSPDVAVVKIVRVDGALCEIEYKPIKTEKAGGGEASSSHVLNDSANDTKRIRLLRKDDLVIVSSTNRVPQSPENFQYALQKDYLAVIRDGNGSIAPLVRDAVGGYQEPTYLHLPPIYRFAIGFRPIEGDTWNTYYVDKEKVVAKTDATSNNVPTRMTLVAALIAPSPNKATPSVPSLMQTILYCDLKSTEMILDALGKESCKDLVRNEIISARSDGNRTILHVAVMNAFATATKDDSDTADIVVEEDRKILTEQHVFCSLSLLGDVEMKAADETRASYDQRWQYMLRRRSGQVPSEPVIVKDIIYSNRRSTSELKNDENVPILPTACSDPRQRQLNSIEIVKLLCRHPTVTPYLFELLSTRDISGHTPFMCAVNVRAYTAALFIWFAIKELQSEAANAKKTADHILSSAVFPNASRADDSPLFVLCVNDTCSYTWTGEAHINQDIFECKTCGLVGTLCCCTECAYTCHRNHDCKLKRTSPTAYCDCWEKCQCKGLMSGNLVHRERLLELLMHDTDLINQISSKGEHLMLFLAKTVGRQMVEQEQCRRSKTKSQDNSHSNDLEPPKFARTAFMKFLSSWECVKSLAVFGVKEQERDEPIVEETLYLKHQSGSSHLDKFTYTLLAKCSETHIDTLLNTLVSAANKKGASEDKSDSEVDFIISRFIRSVIRLFILVTLFSPTAASVAASPTLPEPAPITHAPSSRRSFDSHSLSLSSLMSIARNARDTVKETKKKRLKIERLVERYLAGETDLSQLSSKMEEDTLAKPSARRRRVTSRRDTDRTVDEGPNTNPASNTFASSANVGDSDNSSDSDSDDLQSSRHLRSQSSIGDAMDQSDEEKSKSKNTMDLEDVYSSYTSEDEDEEDSVDSGSSHGENDEEQSQENDPTDEDDAREEEMVVEFENESSHQNREEDEGDRSYGNEEDEVYEDGEADRNGEQEMRDEDERGNDATNEQGGTSRSAANIHSALLAFEREVGQVEHSESPDSRDVDLRTSLPLLHARLNTVNADGENTSFNRTFTETTATISRPSTGSATASRDSRENVGAGSETSEARTERPGPNEPTESQRNDHSERRLVNSPSTQTQWPRPAQRRNATAAPVSWSTRVTTTSHGRSGDRDASNDNTELEPSSRGRPSSRQLRDAVSGEEDGRASVNKTNQQLAMSFFILIRLVVNLLPMLLDHRELSKASFTQLTKMLELNDLEKMAEKRLKEIWRWMGIVLDRTEAQLNFGNALMSSPAGTVIAKNERKSGKKTDDDKSRKKEANSVSSRGYDNIAISNYRNEVAASSGNNKDVSEKKGDDSTATSSSRNELIGYMLSILRSHTGENGDDLPIIEFNALKALAFVADAFLMFIDMLEKFDAKMVEGKPGIEKNTADAADIDMFQKMVGLRSNSLLYPGITMAPSHHPFEHRCCDSLALAERPHILNPEVEKEQLFGLPVQQKTTKEHNRSAKDHGVKFLAHQSLAAPWSSFKELLQPSTSKSEKQEAMDVSSGAVRPNAYHELLLSGCGGEASCSVLLSEMAGFPIRESQFRRKMEKFKAAQTKDLVFEVERGKLEIIAQTIRQLNIHYSRRTVSSSTSSSQENSGENAASLFRDVSNTSRNVRLTGISSVWRNATQEENGAVGSNPPLACHKVKVTFKDEPGEGTGVARSFFTAVADAFLNMQALPGEQQVLSAFGSSTASTNPTETSARTSGRTTARDRGHGFGIVFACRYETFASYEKMFTIPLLLRRYTLSVNSVPYYSQQNPQLNEASDPSRSDGDQMNSEFRPPLWVPERTILGERLLLKVNEIIPRWRNKIAGMLLELHPQQLVTILANDDMLRNLVEEANELLLASGYGHSESGLGMNFGRTDTGEEVPSIGRTVSTPNLQGAMIGICLLQMEIFPFPVCRHVLKFILGRPINWYDLAFYDPALFESLRSLVYNEGPVRADQIKELFLTFEVNLPSEEGGGVIELKPGGSRTAVTQENIVEYIYRFVEARMLGTHLKCLEAIKQGVFDVIPVGSLANLTAEDLRLLLCGTQEISMTLMQSYTSFLDESSAAPALLQKFKTWFWSICGKLNSQEKQDLMFFWTGSPSLPASEEGFQPMPTVLVRPADDQHLPTANTCISRLYVPLYSSKKILKSKLLTAIKEAQNFGFV</sequence>
<dbReference type="SMART" id="SM00119">
    <property type="entry name" value="HECTc"/>
    <property type="match status" value="1"/>
</dbReference>
<dbReference type="InterPro" id="IPR035983">
    <property type="entry name" value="Hect_E3_ubiquitin_ligase"/>
</dbReference>
<feature type="compositionally biased region" description="Acidic residues" evidence="7">
    <location>
        <begin position="888"/>
        <end position="897"/>
    </location>
</feature>
<evidence type="ECO:0000256" key="6">
    <source>
        <dbReference type="PROSITE-ProRule" id="PRU00508"/>
    </source>
</evidence>
<dbReference type="GO" id="GO:0000209">
    <property type="term" value="P:protein polyubiquitination"/>
    <property type="evidence" value="ECO:0007669"/>
    <property type="project" value="TreeGrafter"/>
</dbReference>
<reference evidence="13" key="1">
    <citation type="submission" date="2016-04" db="UniProtKB">
        <authorList>
            <consortium name="WormBaseParasite"/>
        </authorList>
    </citation>
    <scope>IDENTIFICATION</scope>
</reference>
<reference evidence="11 12" key="2">
    <citation type="submission" date="2018-10" db="EMBL/GenBank/DDBJ databases">
        <authorList>
            <consortium name="Pathogen Informatics"/>
        </authorList>
    </citation>
    <scope>NUCLEOTIDE SEQUENCE [LARGE SCALE GENOMIC DNA]</scope>
</reference>
<accession>A0A158QAT1</accession>
<dbReference type="SUPFAM" id="SSF56204">
    <property type="entry name" value="Hect, E3 ligase catalytic domain"/>
    <property type="match status" value="1"/>
</dbReference>
<dbReference type="InterPro" id="IPR036053">
    <property type="entry name" value="PABP-dom"/>
</dbReference>
<feature type="region of interest" description="Disordered" evidence="7">
    <location>
        <begin position="716"/>
        <end position="737"/>
    </location>
</feature>
<feature type="region of interest" description="Disordered" evidence="7">
    <location>
        <begin position="1314"/>
        <end position="1335"/>
    </location>
</feature>
<feature type="zinc finger region" description="UBR-type" evidence="6">
    <location>
        <begin position="461"/>
        <end position="529"/>
    </location>
</feature>
<dbReference type="PROSITE" id="PS51309">
    <property type="entry name" value="PABC"/>
    <property type="match status" value="1"/>
</dbReference>
<feature type="compositionally biased region" description="Polar residues" evidence="7">
    <location>
        <begin position="1038"/>
        <end position="1066"/>
    </location>
</feature>
<evidence type="ECO:0000256" key="1">
    <source>
        <dbReference type="ARBA" id="ARBA00022723"/>
    </source>
</evidence>
<feature type="compositionally biased region" description="Basic and acidic residues" evidence="7">
    <location>
        <begin position="1273"/>
        <end position="1292"/>
    </location>
</feature>
<evidence type="ECO:0000313" key="13">
    <source>
        <dbReference type="WBParaSite" id="EVEC_0000670501-mRNA-1"/>
    </source>
</evidence>
<dbReference type="SMART" id="SM00517">
    <property type="entry name" value="PolyA"/>
    <property type="match status" value="1"/>
</dbReference>
<feature type="compositionally biased region" description="Basic and acidic residues" evidence="7">
    <location>
        <begin position="868"/>
        <end position="877"/>
    </location>
</feature>
<feature type="compositionally biased region" description="Acidic residues" evidence="7">
    <location>
        <begin position="951"/>
        <end position="961"/>
    </location>
</feature>
<evidence type="ECO:0000256" key="5">
    <source>
        <dbReference type="PROSITE-ProRule" id="PRU00104"/>
    </source>
</evidence>
<dbReference type="WBParaSite" id="EVEC_0000670501-mRNA-1">
    <property type="protein sequence ID" value="EVEC_0000670501-mRNA-1"/>
    <property type="gene ID" value="EVEC_0000670501"/>
</dbReference>
<evidence type="ECO:0000259" key="10">
    <source>
        <dbReference type="PROSITE" id="PS51309"/>
    </source>
</evidence>
<dbReference type="InterPro" id="IPR003126">
    <property type="entry name" value="Znf_UBR"/>
</dbReference>
<dbReference type="Gene3D" id="3.90.1750.10">
    <property type="entry name" value="Hect, E3 ligase catalytic domains"/>
    <property type="match status" value="1"/>
</dbReference>
<dbReference type="PROSITE" id="PS50237">
    <property type="entry name" value="HECT"/>
    <property type="match status" value="1"/>
</dbReference>
<dbReference type="PANTHER" id="PTHR46276:SF1">
    <property type="entry name" value="E3 UBIQUITIN-PROTEIN LIGASE UBR5"/>
    <property type="match status" value="1"/>
</dbReference>
<feature type="compositionally biased region" description="Basic and acidic residues" evidence="7">
    <location>
        <begin position="962"/>
        <end position="978"/>
    </location>
</feature>
<dbReference type="GO" id="GO:0008270">
    <property type="term" value="F:zinc ion binding"/>
    <property type="evidence" value="ECO:0007669"/>
    <property type="project" value="UniProtKB-KW"/>
</dbReference>
<feature type="compositionally biased region" description="Polar residues" evidence="7">
    <location>
        <begin position="979"/>
        <end position="993"/>
    </location>
</feature>
<dbReference type="PROSITE" id="PS51157">
    <property type="entry name" value="ZF_UBR"/>
    <property type="match status" value="1"/>
</dbReference>
<evidence type="ECO:0000313" key="12">
    <source>
        <dbReference type="Proteomes" id="UP000274131"/>
    </source>
</evidence>
<dbReference type="EMBL" id="UXUI01008440">
    <property type="protein sequence ID" value="VDD91502.1"/>
    <property type="molecule type" value="Genomic_DNA"/>
</dbReference>
<protein>
    <submittedName>
        <fullName evidence="13">UBR-type domain-containing protein</fullName>
    </submittedName>
</protein>
<feature type="active site" description="Glycyl thioester intermediate" evidence="5">
    <location>
        <position position="2132"/>
    </location>
</feature>
<feature type="domain" description="HECT" evidence="8">
    <location>
        <begin position="1898"/>
        <end position="2164"/>
    </location>
</feature>
<dbReference type="Gene3D" id="3.30.2410.10">
    <property type="entry name" value="Hect, E3 ligase catalytic domain"/>
    <property type="match status" value="1"/>
</dbReference>
<dbReference type="GO" id="GO:0005737">
    <property type="term" value="C:cytoplasm"/>
    <property type="evidence" value="ECO:0007669"/>
    <property type="project" value="TreeGrafter"/>
</dbReference>
<feature type="compositionally biased region" description="Acidic residues" evidence="7">
    <location>
        <begin position="906"/>
        <end position="933"/>
    </location>
</feature>
<feature type="region of interest" description="Disordered" evidence="7">
    <location>
        <begin position="1601"/>
        <end position="1621"/>
    </location>
</feature>
<feature type="domain" description="UBR-type" evidence="9">
    <location>
        <begin position="461"/>
        <end position="529"/>
    </location>
</feature>
<dbReference type="Proteomes" id="UP000274131">
    <property type="component" value="Unassembled WGS sequence"/>
</dbReference>
<feature type="compositionally biased region" description="Basic and acidic residues" evidence="7">
    <location>
        <begin position="934"/>
        <end position="950"/>
    </location>
</feature>
<keyword evidence="3 5" id="KW-0833">Ubl conjugation pathway</keyword>
<evidence type="ECO:0000259" key="8">
    <source>
        <dbReference type="PROSITE" id="PS50237"/>
    </source>
</evidence>
<feature type="compositionally biased region" description="Basic and acidic residues" evidence="7">
    <location>
        <begin position="806"/>
        <end position="815"/>
    </location>
</feature>
<feature type="domain" description="PABC" evidence="10">
    <location>
        <begin position="1787"/>
        <end position="1864"/>
    </location>
</feature>
<dbReference type="STRING" id="51028.A0A158QAT1"/>
<feature type="compositionally biased region" description="Polar residues" evidence="7">
    <location>
        <begin position="1130"/>
        <end position="1141"/>
    </location>
</feature>
<keyword evidence="1" id="KW-0479">Metal-binding</keyword>
<feature type="region of interest" description="Disordered" evidence="7">
    <location>
        <begin position="1705"/>
        <end position="1725"/>
    </location>
</feature>
<feature type="region of interest" description="Disordered" evidence="7">
    <location>
        <begin position="1773"/>
        <end position="1796"/>
    </location>
</feature>